<dbReference type="Gene3D" id="3.40.50.1000">
    <property type="entry name" value="HAD superfamily/HAD-like"/>
    <property type="match status" value="1"/>
</dbReference>
<dbReference type="InterPro" id="IPR036412">
    <property type="entry name" value="HAD-like_sf"/>
</dbReference>
<gene>
    <name evidence="1" type="ORF">FK529_17475</name>
</gene>
<organism evidence="1 2">
    <name type="scientific">Tsukamurella asaccharolytica</name>
    <dbReference type="NCBI Taxonomy" id="2592067"/>
    <lineage>
        <taxon>Bacteria</taxon>
        <taxon>Bacillati</taxon>
        <taxon>Actinomycetota</taxon>
        <taxon>Actinomycetes</taxon>
        <taxon>Mycobacteriales</taxon>
        <taxon>Tsukamurellaceae</taxon>
        <taxon>Tsukamurella</taxon>
    </lineage>
</organism>
<accession>A0A5C5R5M7</accession>
<name>A0A5C5R5M7_9ACTN</name>
<dbReference type="InterPro" id="IPR023214">
    <property type="entry name" value="HAD_sf"/>
</dbReference>
<evidence type="ECO:0000313" key="1">
    <source>
        <dbReference type="EMBL" id="TWS17996.1"/>
    </source>
</evidence>
<dbReference type="RefSeq" id="WP_146563610.1">
    <property type="nucleotide sequence ID" value="NZ_VIGW01000014.1"/>
</dbReference>
<protein>
    <submittedName>
        <fullName evidence="1">HAD family hydrolase</fullName>
    </submittedName>
</protein>
<sequence length="283" mass="30030">MNAFVTSDLDRTLIYSQAASGPAFATADPVCVEIYRDAPLSFMAPASIDALAALSAATPVVPTTTRTPDQYLRVRLPGGPHRFAICSNGGEILVDGAPDPQWQAHIRALLGAVPADLDTVAAQLESRLDPAWGARLRLVPGLFAYVVSDVRIPAEVVAEWRAYCAPLGWTISQQGRKLYTIPEPVTKSRAALEVRRRLEATGALDPRAPWLAAGDGALDADLLAAADAAIRPRHGELEELGFALPHLTLTAGSGIAAGVEIVRWLADRATAAAPVPDPIKEIR</sequence>
<reference evidence="1 2" key="1">
    <citation type="submission" date="2019-06" db="EMBL/GenBank/DDBJ databases">
        <title>Tsukamurella conjunctivitidis sp. nov., Tsukamurella assacharolytica sp. nov. and Tsukamurella sputae sp. nov. isolated from patients with conjunctivitis, bacteraemia (lymphoma) and respiratory infection (sputum) in Hong Kong.</title>
        <authorList>
            <person name="Teng J.L.L."/>
            <person name="Lee H.H."/>
            <person name="Fong J.Y.H."/>
            <person name="Fok K.M.N."/>
            <person name="Lau S.K.P."/>
            <person name="Woo P.C.Y."/>
        </authorList>
    </citation>
    <scope>NUCLEOTIDE SEQUENCE [LARGE SCALE GENOMIC DNA]</scope>
    <source>
        <strain evidence="1 2">HKU71</strain>
    </source>
</reference>
<comment type="caution">
    <text evidence="1">The sequence shown here is derived from an EMBL/GenBank/DDBJ whole genome shotgun (WGS) entry which is preliminary data.</text>
</comment>
<dbReference type="Proteomes" id="UP000317291">
    <property type="component" value="Unassembled WGS sequence"/>
</dbReference>
<dbReference type="OrthoDB" id="1666512at2"/>
<dbReference type="GO" id="GO:0016787">
    <property type="term" value="F:hydrolase activity"/>
    <property type="evidence" value="ECO:0007669"/>
    <property type="project" value="UniProtKB-KW"/>
</dbReference>
<dbReference type="SUPFAM" id="SSF56784">
    <property type="entry name" value="HAD-like"/>
    <property type="match status" value="1"/>
</dbReference>
<evidence type="ECO:0000313" key="2">
    <source>
        <dbReference type="Proteomes" id="UP000317291"/>
    </source>
</evidence>
<proteinExistence type="predicted"/>
<keyword evidence="1" id="KW-0378">Hydrolase</keyword>
<dbReference type="AlphaFoldDB" id="A0A5C5R5M7"/>
<keyword evidence="2" id="KW-1185">Reference proteome</keyword>
<dbReference type="EMBL" id="VIGW01000014">
    <property type="protein sequence ID" value="TWS17996.1"/>
    <property type="molecule type" value="Genomic_DNA"/>
</dbReference>